<dbReference type="Proteomes" id="UP000287865">
    <property type="component" value="Unassembled WGS sequence"/>
</dbReference>
<dbReference type="RefSeq" id="WP_111569217.1">
    <property type="nucleotide sequence ID" value="NZ_PIPK01000005.1"/>
</dbReference>
<dbReference type="EMBL" id="QLMD01000005">
    <property type="protein sequence ID" value="RAJ98378.1"/>
    <property type="molecule type" value="Genomic_DNA"/>
</dbReference>
<evidence type="ECO:0000313" key="4">
    <source>
        <dbReference type="Proteomes" id="UP000287865"/>
    </source>
</evidence>
<name>A0A327X642_9GAMM</name>
<evidence type="ECO:0000313" key="3">
    <source>
        <dbReference type="Proteomes" id="UP000249203"/>
    </source>
</evidence>
<dbReference type="OrthoDB" id="8439154at2"/>
<reference evidence="2 4" key="1">
    <citation type="journal article" date="2018" name="Front. Microbiol.">
        <title>Genome-Based Analysis Reveals the Taxonomy and Diversity of the Family Idiomarinaceae.</title>
        <authorList>
            <person name="Liu Y."/>
            <person name="Lai Q."/>
            <person name="Shao Z."/>
        </authorList>
    </citation>
    <scope>NUCLEOTIDE SEQUENCE [LARGE SCALE GENOMIC DNA]</scope>
    <source>
        <strain evidence="2 4">CF12-14</strain>
    </source>
</reference>
<proteinExistence type="predicted"/>
<gene>
    <name evidence="1" type="ORF">B0I24_105131</name>
    <name evidence="2" type="ORF">CWE07_07090</name>
</gene>
<organism evidence="1 3">
    <name type="scientific">Aliidiomarina maris</name>
    <dbReference type="NCBI Taxonomy" id="531312"/>
    <lineage>
        <taxon>Bacteria</taxon>
        <taxon>Pseudomonadati</taxon>
        <taxon>Pseudomonadota</taxon>
        <taxon>Gammaproteobacteria</taxon>
        <taxon>Alteromonadales</taxon>
        <taxon>Idiomarinaceae</taxon>
        <taxon>Aliidiomarina</taxon>
    </lineage>
</organism>
<reference evidence="1 3" key="2">
    <citation type="submission" date="2018-06" db="EMBL/GenBank/DDBJ databases">
        <title>Genomic Encyclopedia of Type Strains, Phase III (KMG-III): the genomes of soil and plant-associated and newly described type strains.</title>
        <authorList>
            <person name="Whitman W."/>
        </authorList>
    </citation>
    <scope>NUCLEOTIDE SEQUENCE [LARGE SCALE GENOMIC DNA]</scope>
    <source>
        <strain evidence="1 3">CGMCC 1.15366</strain>
    </source>
</reference>
<comment type="caution">
    <text evidence="1">The sequence shown here is derived from an EMBL/GenBank/DDBJ whole genome shotgun (WGS) entry which is preliminary data.</text>
</comment>
<dbReference type="EMBL" id="PIPK01000005">
    <property type="protein sequence ID" value="RUO24803.1"/>
    <property type="molecule type" value="Genomic_DNA"/>
</dbReference>
<keyword evidence="4" id="KW-1185">Reference proteome</keyword>
<evidence type="ECO:0000313" key="2">
    <source>
        <dbReference type="EMBL" id="RUO24803.1"/>
    </source>
</evidence>
<dbReference type="Proteomes" id="UP000249203">
    <property type="component" value="Unassembled WGS sequence"/>
</dbReference>
<sequence>MQGLLRIAYWLCVASVVNITMMPRYGLADDIQRTLNWAINTAPPFHIVQGAYQNQGICDALMHAVEDTLPNYQTSRTLMPQTRIGVMFERDTNQCFPCMIYRPYDAQQRTVLSAPTHRYQPHGIIALPRVAARMREQFGDPVPLHLLLESNDFRFVQPAGRQYGALQPLLNLHEGTSSYRVVRTGEYATVAILDMILAGRIDYTLDYHTLVRYHQRTGQGELEFVEIAETEGQQVLGLSDVRTMRGVAI</sequence>
<protein>
    <submittedName>
        <fullName evidence="1">Uncharacterized protein (TIGR02285 family)</fullName>
    </submittedName>
</protein>
<evidence type="ECO:0000313" key="1">
    <source>
        <dbReference type="EMBL" id="RAJ98378.1"/>
    </source>
</evidence>
<dbReference type="AlphaFoldDB" id="A0A327X642"/>
<accession>A0A327X642</accession>